<dbReference type="WBParaSite" id="PS1159_v2.g11594.t1">
    <property type="protein sequence ID" value="PS1159_v2.g11594.t1"/>
    <property type="gene ID" value="PS1159_v2.g11594"/>
</dbReference>
<evidence type="ECO:0000313" key="1">
    <source>
        <dbReference type="Proteomes" id="UP000887580"/>
    </source>
</evidence>
<organism evidence="1 2">
    <name type="scientific">Panagrolaimus sp. PS1159</name>
    <dbReference type="NCBI Taxonomy" id="55785"/>
    <lineage>
        <taxon>Eukaryota</taxon>
        <taxon>Metazoa</taxon>
        <taxon>Ecdysozoa</taxon>
        <taxon>Nematoda</taxon>
        <taxon>Chromadorea</taxon>
        <taxon>Rhabditida</taxon>
        <taxon>Tylenchina</taxon>
        <taxon>Panagrolaimomorpha</taxon>
        <taxon>Panagrolaimoidea</taxon>
        <taxon>Panagrolaimidae</taxon>
        <taxon>Panagrolaimus</taxon>
    </lineage>
</organism>
<evidence type="ECO:0000313" key="2">
    <source>
        <dbReference type="WBParaSite" id="PS1159_v2.g11594.t1"/>
    </source>
</evidence>
<protein>
    <submittedName>
        <fullName evidence="2">Uncharacterized protein</fullName>
    </submittedName>
</protein>
<dbReference type="Proteomes" id="UP000887580">
    <property type="component" value="Unplaced"/>
</dbReference>
<name>A0AC35EXA7_9BILA</name>
<proteinExistence type="predicted"/>
<accession>A0AC35EXA7</accession>
<sequence>MQCNSISSEVSSSKLIAYETSLNDAPVTLYNGYDAAGLHFKKDLSKYLLKLSSTFTPAYDSILCPFLMEWQPSVNLQQPTENVPEAVIPPNYVLCEDSCDSLKNETGVKFGSKDFKPVPESLKDVPISNASNFIRLLKLPQEIAESMKSETTIKIGHTSVVEECNETLKLLVGNGVGLLFPKSVAPNSTVEPINSITAANTNETRNSTTSKSADKTEEASFPLWAIILICW</sequence>
<reference evidence="2" key="1">
    <citation type="submission" date="2022-11" db="UniProtKB">
        <authorList>
            <consortium name="WormBaseParasite"/>
        </authorList>
    </citation>
    <scope>IDENTIFICATION</scope>
</reference>